<comment type="caution">
    <text evidence="3">The sequence shown here is derived from an EMBL/GenBank/DDBJ whole genome shotgun (WGS) entry which is preliminary data.</text>
</comment>
<dbReference type="InterPro" id="IPR017439">
    <property type="entry name" value="Amidohydrolase"/>
</dbReference>
<gene>
    <name evidence="3" type="ORF">I5M32_00140</name>
</gene>
<evidence type="ECO:0000313" key="4">
    <source>
        <dbReference type="Proteomes" id="UP000660024"/>
    </source>
</evidence>
<dbReference type="PANTHER" id="PTHR11014:SF63">
    <property type="entry name" value="METALLOPEPTIDASE, PUTATIVE (AFU_ORTHOLOGUE AFUA_6G09600)-RELATED"/>
    <property type="match status" value="1"/>
</dbReference>
<feature type="domain" description="Peptidase M20 dimerisation" evidence="2">
    <location>
        <begin position="195"/>
        <end position="288"/>
    </location>
</feature>
<dbReference type="NCBIfam" id="TIGR01891">
    <property type="entry name" value="amidohydrolases"/>
    <property type="match status" value="1"/>
</dbReference>
<dbReference type="InterPro" id="IPR011650">
    <property type="entry name" value="Peptidase_M20_dimer"/>
</dbReference>
<organism evidence="3 4">
    <name type="scientific">Pedobacter segetis</name>
    <dbReference type="NCBI Taxonomy" id="2793069"/>
    <lineage>
        <taxon>Bacteria</taxon>
        <taxon>Pseudomonadati</taxon>
        <taxon>Bacteroidota</taxon>
        <taxon>Sphingobacteriia</taxon>
        <taxon>Sphingobacteriales</taxon>
        <taxon>Sphingobacteriaceae</taxon>
        <taxon>Pedobacter</taxon>
    </lineage>
</organism>
<accession>A0ABS1BEQ7</accession>
<dbReference type="SUPFAM" id="SSF55031">
    <property type="entry name" value="Bacterial exopeptidase dimerisation domain"/>
    <property type="match status" value="1"/>
</dbReference>
<dbReference type="InterPro" id="IPR002933">
    <property type="entry name" value="Peptidase_M20"/>
</dbReference>
<dbReference type="RefSeq" id="WP_200583643.1">
    <property type="nucleotide sequence ID" value="NZ_JAEHFY010000001.1"/>
</dbReference>
<proteinExistence type="predicted"/>
<name>A0ABS1BEQ7_9SPHI</name>
<dbReference type="PIRSF" id="PIRSF005962">
    <property type="entry name" value="Pept_M20D_amidohydro"/>
    <property type="match status" value="1"/>
</dbReference>
<dbReference type="EMBL" id="JAEHFY010000001">
    <property type="protein sequence ID" value="MBK0381352.1"/>
    <property type="molecule type" value="Genomic_DNA"/>
</dbReference>
<dbReference type="Pfam" id="PF01546">
    <property type="entry name" value="Peptidase_M20"/>
    <property type="match status" value="1"/>
</dbReference>
<sequence>MNNPLKDKTRALAAQIHEEVTQKRRHLHSHPELSFEEYNTSLFVKNELKKLNIPFTEMAGTGVVGIIKGDKNSDKVIALRADMDALPIFEANQVEYKSKNEGVMHACGHDVHTSSLLGTAKILSELKPEFGGTVKLIFQPGEERLPGGANLMIQEGVLDNPKPTAVMGQHVMPLIEAGKIGIRSGKYMASTDEIYVTIKGKGGHGAQPQQNIDPVVIMAQMITALQTIISRSSDPRSPSVLSFGKVIAQGATNVIPNEVYLEGTFRTLNEKWRAEAHLKMKKLAENIAEGMGGSVDFRIEKGYPFLVNEEKLTARTKEAAIEYLGEENVLDLDIWMAAEDFAYFSQASDACFYRLGTRNETKGITSSVHTPTFDIDEKALGLSTGLMAYLALKELGN</sequence>
<keyword evidence="1" id="KW-0378">Hydrolase</keyword>
<reference evidence="3 4" key="1">
    <citation type="submission" date="2020-12" db="EMBL/GenBank/DDBJ databases">
        <title>Bacterial novel species Pedobacter sp. SD-b isolated from soil.</title>
        <authorList>
            <person name="Jung H.-Y."/>
        </authorList>
    </citation>
    <scope>NUCLEOTIDE SEQUENCE [LARGE SCALE GENOMIC DNA]</scope>
    <source>
        <strain evidence="3 4">SD-b</strain>
    </source>
</reference>
<evidence type="ECO:0000313" key="3">
    <source>
        <dbReference type="EMBL" id="MBK0381352.1"/>
    </source>
</evidence>
<evidence type="ECO:0000259" key="2">
    <source>
        <dbReference type="Pfam" id="PF07687"/>
    </source>
</evidence>
<protein>
    <submittedName>
        <fullName evidence="3">Amidohydrolase</fullName>
    </submittedName>
</protein>
<dbReference type="Pfam" id="PF07687">
    <property type="entry name" value="M20_dimer"/>
    <property type="match status" value="1"/>
</dbReference>
<dbReference type="CDD" id="cd03886">
    <property type="entry name" value="M20_Acy1"/>
    <property type="match status" value="1"/>
</dbReference>
<dbReference type="Gene3D" id="3.30.70.360">
    <property type="match status" value="1"/>
</dbReference>
<dbReference type="Proteomes" id="UP000660024">
    <property type="component" value="Unassembled WGS sequence"/>
</dbReference>
<dbReference type="SUPFAM" id="SSF53187">
    <property type="entry name" value="Zn-dependent exopeptidases"/>
    <property type="match status" value="1"/>
</dbReference>
<dbReference type="Gene3D" id="3.40.630.10">
    <property type="entry name" value="Zn peptidases"/>
    <property type="match status" value="1"/>
</dbReference>
<evidence type="ECO:0000256" key="1">
    <source>
        <dbReference type="ARBA" id="ARBA00022801"/>
    </source>
</evidence>
<dbReference type="PANTHER" id="PTHR11014">
    <property type="entry name" value="PEPTIDASE M20 FAMILY MEMBER"/>
    <property type="match status" value="1"/>
</dbReference>
<keyword evidence="4" id="KW-1185">Reference proteome</keyword>
<dbReference type="InterPro" id="IPR036264">
    <property type="entry name" value="Bact_exopeptidase_dim_dom"/>
</dbReference>